<dbReference type="Gene3D" id="3.40.50.1400">
    <property type="match status" value="2"/>
</dbReference>
<dbReference type="Pfam" id="PF01903">
    <property type="entry name" value="CbiX"/>
    <property type="match status" value="1"/>
</dbReference>
<evidence type="ECO:0000256" key="2">
    <source>
        <dbReference type="ARBA" id="ARBA00023239"/>
    </source>
</evidence>
<dbReference type="Proteomes" id="UP001226160">
    <property type="component" value="Unassembled WGS sequence"/>
</dbReference>
<dbReference type="PANTHER" id="PTHR33542:SF3">
    <property type="entry name" value="SIROHYDROCHLORIN FERROCHELATASE, CHLOROPLASTIC"/>
    <property type="match status" value="1"/>
</dbReference>
<keyword evidence="2" id="KW-0456">Lyase</keyword>
<dbReference type="PANTHER" id="PTHR33542">
    <property type="entry name" value="SIROHYDROCHLORIN FERROCHELATASE, CHLOROPLASTIC"/>
    <property type="match status" value="1"/>
</dbReference>
<keyword evidence="1" id="KW-0479">Metal-binding</keyword>
<dbReference type="GO" id="GO:0046872">
    <property type="term" value="F:metal ion binding"/>
    <property type="evidence" value="ECO:0007669"/>
    <property type="project" value="UniProtKB-KW"/>
</dbReference>
<organism evidence="4 5">
    <name type="scientific">Corynebacterium propinquum</name>
    <dbReference type="NCBI Taxonomy" id="43769"/>
    <lineage>
        <taxon>Bacteria</taxon>
        <taxon>Bacillati</taxon>
        <taxon>Actinomycetota</taxon>
        <taxon>Actinomycetes</taxon>
        <taxon>Mycobacteriales</taxon>
        <taxon>Corynebacteriaceae</taxon>
        <taxon>Corynebacterium</taxon>
    </lineage>
</organism>
<name>A0AAP4BTZ0_9CORY</name>
<comment type="caution">
    <text evidence="4">The sequence shown here is derived from an EMBL/GenBank/DDBJ whole genome shotgun (WGS) entry which is preliminary data.</text>
</comment>
<evidence type="ECO:0000256" key="3">
    <source>
        <dbReference type="SAM" id="MobiDB-lite"/>
    </source>
</evidence>
<dbReference type="InterPro" id="IPR002762">
    <property type="entry name" value="CbiX-like"/>
</dbReference>
<evidence type="ECO:0000313" key="5">
    <source>
        <dbReference type="Proteomes" id="UP001226160"/>
    </source>
</evidence>
<dbReference type="SUPFAM" id="SSF53800">
    <property type="entry name" value="Chelatase"/>
    <property type="match status" value="1"/>
</dbReference>
<gene>
    <name evidence="4" type="ORF">QPX54_07780</name>
</gene>
<proteinExistence type="predicted"/>
<dbReference type="GO" id="GO:0016829">
    <property type="term" value="F:lyase activity"/>
    <property type="evidence" value="ECO:0007669"/>
    <property type="project" value="UniProtKB-KW"/>
</dbReference>
<dbReference type="InterPro" id="IPR050963">
    <property type="entry name" value="Sirohydro_Cobaltochel/CbiX"/>
</dbReference>
<protein>
    <submittedName>
        <fullName evidence="4">Sirohydrochlorin chelatase</fullName>
    </submittedName>
</protein>
<sequence length="272" mass="28425">MTALITLSHGSRHPQAVGLIDELSAAAANSAGVEGYSSHLEFNEPDLRTAVAEAIADGHKHLVIVPLLFTRGFHQKVDVPEQLAAVRQQAQRAGADVELADGLGTGVAMEELLSRVIAREAPAGAHVVLVSVGSSDHAANASVDKLARRVAARRAGVNQAGAHQPGVNQPDVNQSDAEQSSADGISVVFATGPNRLAELAQHHERMHLVPLFVSHGLLLDRMYRQAEEINAAQAGAAQAGAEQAGASAEQERRITYSQPLGTALAEVVAAQI</sequence>
<evidence type="ECO:0000256" key="1">
    <source>
        <dbReference type="ARBA" id="ARBA00022723"/>
    </source>
</evidence>
<feature type="compositionally biased region" description="Polar residues" evidence="3">
    <location>
        <begin position="166"/>
        <end position="180"/>
    </location>
</feature>
<reference evidence="4" key="1">
    <citation type="submission" date="2023-05" db="EMBL/GenBank/DDBJ databases">
        <title>Metabolic capabilities are highly conserved among human nasal-associated Corynebacterium species in pangenomic analyses.</title>
        <authorList>
            <person name="Tran T.H."/>
            <person name="Roberts A.Q."/>
            <person name="Escapa I.F."/>
            <person name="Gao W."/>
            <person name="Conlan S."/>
            <person name="Kong H."/>
            <person name="Segre J.A."/>
            <person name="Kelly M.S."/>
            <person name="Lemon K.P."/>
        </authorList>
    </citation>
    <scope>NUCLEOTIDE SEQUENCE</scope>
    <source>
        <strain evidence="4">KPL2654</strain>
    </source>
</reference>
<dbReference type="AlphaFoldDB" id="A0AAP4BTZ0"/>
<dbReference type="CDD" id="cd03416">
    <property type="entry name" value="CbiX_SirB_N"/>
    <property type="match status" value="1"/>
</dbReference>
<feature type="region of interest" description="Disordered" evidence="3">
    <location>
        <begin position="154"/>
        <end position="180"/>
    </location>
</feature>
<evidence type="ECO:0000313" key="4">
    <source>
        <dbReference type="EMBL" id="MDK4326400.1"/>
    </source>
</evidence>
<dbReference type="EMBL" id="JASNVP010000006">
    <property type="protein sequence ID" value="MDK4326400.1"/>
    <property type="molecule type" value="Genomic_DNA"/>
</dbReference>
<accession>A0AAP4BTZ0</accession>
<dbReference type="RefSeq" id="WP_284589824.1">
    <property type="nucleotide sequence ID" value="NZ_JASNVP010000006.1"/>
</dbReference>